<dbReference type="Proteomes" id="UP000016636">
    <property type="component" value="Unassembled WGS sequence"/>
</dbReference>
<dbReference type="InterPro" id="IPR020922">
    <property type="entry name" value="dITP/XTP_pyrophosphatase"/>
</dbReference>
<sequence>MKIVLATSNLDKVKEIKEFLKGYEIYALSEVVKPFEIIEDGSTFQANALIKSKAVFAKLKEQGLDSEFISLSDDSGISVDALGGEPGIYSARYFDLDENGKVCGKNANDANNRAKLISKLKALNLKSSPAHYTACIAISSKFGDYTTHGFMYGEAIDEERGTNGFGYDALFIPDGFTKTLGELDNETKLKISHRSKGLELANFVLKSLKKNFKLSSFSPLLARSKRSSTRGFCSLPFKISSTFL</sequence>
<dbReference type="CDD" id="cd00515">
    <property type="entry name" value="HAM1"/>
    <property type="match status" value="1"/>
</dbReference>
<comment type="catalytic activity">
    <reaction evidence="7">
        <text>dITP + H2O = dIMP + diphosphate + H(+)</text>
        <dbReference type="Rhea" id="RHEA:28342"/>
        <dbReference type="ChEBI" id="CHEBI:15377"/>
        <dbReference type="ChEBI" id="CHEBI:15378"/>
        <dbReference type="ChEBI" id="CHEBI:33019"/>
        <dbReference type="ChEBI" id="CHEBI:61194"/>
        <dbReference type="ChEBI" id="CHEBI:61382"/>
        <dbReference type="EC" id="3.6.1.66"/>
    </reaction>
</comment>
<evidence type="ECO:0000256" key="3">
    <source>
        <dbReference type="ARBA" id="ARBA00022741"/>
    </source>
</evidence>
<comment type="catalytic activity">
    <reaction evidence="7">
        <text>XTP + H2O = XMP + diphosphate + H(+)</text>
        <dbReference type="Rhea" id="RHEA:28610"/>
        <dbReference type="ChEBI" id="CHEBI:15377"/>
        <dbReference type="ChEBI" id="CHEBI:15378"/>
        <dbReference type="ChEBI" id="CHEBI:33019"/>
        <dbReference type="ChEBI" id="CHEBI:57464"/>
        <dbReference type="ChEBI" id="CHEBI:61314"/>
        <dbReference type="EC" id="3.6.1.66"/>
    </reaction>
</comment>
<dbReference type="PANTHER" id="PTHR11067">
    <property type="entry name" value="INOSINE TRIPHOSPHATE PYROPHOSPHATASE/HAM1 PROTEIN"/>
    <property type="match status" value="1"/>
</dbReference>
<comment type="caution">
    <text evidence="8">The sequence shown here is derived from an EMBL/GenBank/DDBJ whole genome shotgun (WGS) entry which is preliminary data.</text>
</comment>
<dbReference type="SUPFAM" id="SSF52972">
    <property type="entry name" value="ITPase-like"/>
    <property type="match status" value="1"/>
</dbReference>
<comment type="caution">
    <text evidence="7">Lacks conserved residue(s) required for the propagation of feature annotation.</text>
</comment>
<dbReference type="PATRIC" id="fig|1242966.3.peg.1806"/>
<dbReference type="GO" id="GO:0035870">
    <property type="term" value="F:dITP diphosphatase activity"/>
    <property type="evidence" value="ECO:0007669"/>
    <property type="project" value="UniProtKB-UniRule"/>
</dbReference>
<comment type="function">
    <text evidence="7">Pyrophosphatase that catalyzes the hydrolysis of nucleoside triphosphates to their monophosphate derivatives, with a high preference for the non-canonical purine nucleotides XTP (xanthosine triphosphate), dITP (deoxyinosine triphosphate) and ITP. Seems to function as a house-cleaning enzyme that removes non-canonical purine nucleotides from the nucleotide pool, thus preventing their incorporation into DNA/RNA and avoiding chromosomal lesions.</text>
</comment>
<dbReference type="GO" id="GO:0046872">
    <property type="term" value="F:metal ion binding"/>
    <property type="evidence" value="ECO:0007669"/>
    <property type="project" value="UniProtKB-KW"/>
</dbReference>
<evidence type="ECO:0000313" key="8">
    <source>
        <dbReference type="EMBL" id="ERJ21256.1"/>
    </source>
</evidence>
<dbReference type="InterPro" id="IPR002637">
    <property type="entry name" value="RdgB/HAM1"/>
</dbReference>
<keyword evidence="6 7" id="KW-0546">Nucleotide metabolism</keyword>
<reference evidence="8 9" key="1">
    <citation type="journal article" date="2013" name="BMC Genomics">
        <title>Comparative genomics of Campylobacter concisus isolates reveals genetic diversity and provides insights into disease association.</title>
        <authorList>
            <person name="Deshpande N.P."/>
            <person name="Kaakoush N.O."/>
            <person name="Wilkins M.R."/>
            <person name="Mitchell H.M."/>
        </authorList>
    </citation>
    <scope>NUCLEOTIDE SEQUENCE [LARGE SCALE GENOMIC DNA]</scope>
    <source>
        <strain evidence="8 9">UNSW3</strain>
    </source>
</reference>
<dbReference type="GO" id="GO:0036220">
    <property type="term" value="F:ITP diphosphatase activity"/>
    <property type="evidence" value="ECO:0007669"/>
    <property type="project" value="UniProtKB-UniRule"/>
</dbReference>
<dbReference type="HAMAP" id="MF_01405">
    <property type="entry name" value="Non_canon_purine_NTPase"/>
    <property type="match status" value="1"/>
</dbReference>
<keyword evidence="5 7" id="KW-0460">Magnesium</keyword>
<dbReference type="InterPro" id="IPR029001">
    <property type="entry name" value="ITPase-like_fam"/>
</dbReference>
<dbReference type="Gene3D" id="3.90.950.10">
    <property type="match status" value="1"/>
</dbReference>
<accession>U2EC77</accession>
<feature type="binding site" evidence="7">
    <location>
        <begin position="7"/>
        <end position="12"/>
    </location>
    <ligand>
        <name>substrate</name>
    </ligand>
</feature>
<dbReference type="GO" id="GO:0036222">
    <property type="term" value="F:XTP diphosphatase activity"/>
    <property type="evidence" value="ECO:0007669"/>
    <property type="project" value="UniProtKB-UniRule"/>
</dbReference>
<feature type="binding site" evidence="7">
    <location>
        <begin position="165"/>
        <end position="168"/>
    </location>
    <ligand>
        <name>substrate</name>
    </ligand>
</feature>
<protein>
    <recommendedName>
        <fullName evidence="7">dITP/XTP pyrophosphatase</fullName>
        <ecNumber evidence="7">3.6.1.66</ecNumber>
    </recommendedName>
    <alternativeName>
        <fullName evidence="7">Non-canonical purine NTP pyrophosphatase</fullName>
    </alternativeName>
    <alternativeName>
        <fullName evidence="7">Non-standard purine NTP pyrophosphatase</fullName>
    </alternativeName>
    <alternativeName>
        <fullName evidence="7">Nucleoside-triphosphate diphosphatase</fullName>
    </alternativeName>
    <alternativeName>
        <fullName evidence="7">Nucleoside-triphosphate pyrophosphatase</fullName>
        <shortName evidence="7">NTPase</shortName>
    </alternativeName>
</protein>
<comment type="similarity">
    <text evidence="1 7">Belongs to the HAM1 NTPase family.</text>
</comment>
<dbReference type="GO" id="GO:0000166">
    <property type="term" value="F:nucleotide binding"/>
    <property type="evidence" value="ECO:0007669"/>
    <property type="project" value="UniProtKB-KW"/>
</dbReference>
<dbReference type="AlphaFoldDB" id="U2EC77"/>
<feature type="binding site" evidence="7">
    <location>
        <position position="75"/>
    </location>
    <ligand>
        <name>substrate</name>
    </ligand>
</feature>
<comment type="cofactor">
    <cofactor evidence="7">
        <name>Mg(2+)</name>
        <dbReference type="ChEBI" id="CHEBI:18420"/>
    </cofactor>
    <text evidence="7">Binds 1 Mg(2+) ion per subunit.</text>
</comment>
<keyword evidence="3 7" id="KW-0547">Nucleotide-binding</keyword>
<evidence type="ECO:0000256" key="7">
    <source>
        <dbReference type="HAMAP-Rule" id="MF_01405"/>
    </source>
</evidence>
<evidence type="ECO:0000256" key="6">
    <source>
        <dbReference type="ARBA" id="ARBA00023080"/>
    </source>
</evidence>
<dbReference type="EMBL" id="ANNE01000024">
    <property type="protein sequence ID" value="ERJ21256.1"/>
    <property type="molecule type" value="Genomic_DNA"/>
</dbReference>
<dbReference type="Pfam" id="PF01725">
    <property type="entry name" value="Ham1p_like"/>
    <property type="match status" value="1"/>
</dbReference>
<dbReference type="GO" id="GO:0009146">
    <property type="term" value="P:purine nucleoside triphosphate catabolic process"/>
    <property type="evidence" value="ECO:0007669"/>
    <property type="project" value="UniProtKB-UniRule"/>
</dbReference>
<evidence type="ECO:0000313" key="9">
    <source>
        <dbReference type="Proteomes" id="UP000016636"/>
    </source>
</evidence>
<dbReference type="GO" id="GO:0009117">
    <property type="term" value="P:nucleotide metabolic process"/>
    <property type="evidence" value="ECO:0007669"/>
    <property type="project" value="UniProtKB-KW"/>
</dbReference>
<feature type="active site" description="Proton acceptor" evidence="7">
    <location>
        <position position="74"/>
    </location>
</feature>
<organism evidence="8 9">
    <name type="scientific">Campylobacter concisus UNSW3</name>
    <dbReference type="NCBI Taxonomy" id="1242966"/>
    <lineage>
        <taxon>Bacteria</taxon>
        <taxon>Pseudomonadati</taxon>
        <taxon>Campylobacterota</taxon>
        <taxon>Epsilonproteobacteria</taxon>
        <taxon>Campylobacterales</taxon>
        <taxon>Campylobacteraceae</taxon>
        <taxon>Campylobacter</taxon>
    </lineage>
</organism>
<evidence type="ECO:0000256" key="2">
    <source>
        <dbReference type="ARBA" id="ARBA00022723"/>
    </source>
</evidence>
<dbReference type="EC" id="3.6.1.66" evidence="7"/>
<feature type="binding site" evidence="7">
    <location>
        <position position="188"/>
    </location>
    <ligand>
        <name>substrate</name>
    </ligand>
</feature>
<gene>
    <name evidence="8" type="ORF">UNSW3_1406</name>
</gene>
<proteinExistence type="inferred from homology"/>
<evidence type="ECO:0000256" key="4">
    <source>
        <dbReference type="ARBA" id="ARBA00022801"/>
    </source>
</evidence>
<feature type="binding site" evidence="7">
    <location>
        <begin position="193"/>
        <end position="194"/>
    </location>
    <ligand>
        <name>substrate</name>
    </ligand>
</feature>
<comment type="subunit">
    <text evidence="7">Homodimer.</text>
</comment>
<dbReference type="RefSeq" id="WP_021085044.1">
    <property type="nucleotide sequence ID" value="NZ_ANNE01000024.1"/>
</dbReference>
<dbReference type="PANTHER" id="PTHR11067:SF9">
    <property type="entry name" value="INOSINE TRIPHOSPHATE PYROPHOSPHATASE"/>
    <property type="match status" value="1"/>
</dbReference>
<dbReference type="GO" id="GO:0005829">
    <property type="term" value="C:cytosol"/>
    <property type="evidence" value="ECO:0007669"/>
    <property type="project" value="TreeGrafter"/>
</dbReference>
<name>U2EC77_9BACT</name>
<evidence type="ECO:0000256" key="1">
    <source>
        <dbReference type="ARBA" id="ARBA00008023"/>
    </source>
</evidence>
<keyword evidence="4 7" id="KW-0378">Hydrolase</keyword>
<dbReference type="GO" id="GO:0017111">
    <property type="term" value="F:ribonucleoside triphosphate phosphatase activity"/>
    <property type="evidence" value="ECO:0007669"/>
    <property type="project" value="InterPro"/>
</dbReference>
<comment type="catalytic activity">
    <reaction evidence="7">
        <text>ITP + H2O = IMP + diphosphate + H(+)</text>
        <dbReference type="Rhea" id="RHEA:29399"/>
        <dbReference type="ChEBI" id="CHEBI:15377"/>
        <dbReference type="ChEBI" id="CHEBI:15378"/>
        <dbReference type="ChEBI" id="CHEBI:33019"/>
        <dbReference type="ChEBI" id="CHEBI:58053"/>
        <dbReference type="ChEBI" id="CHEBI:61402"/>
        <dbReference type="EC" id="3.6.1.66"/>
    </reaction>
</comment>
<evidence type="ECO:0000256" key="5">
    <source>
        <dbReference type="ARBA" id="ARBA00022842"/>
    </source>
</evidence>
<feature type="binding site" evidence="7">
    <location>
        <position position="74"/>
    </location>
    <ligand>
        <name>Mg(2+)</name>
        <dbReference type="ChEBI" id="CHEBI:18420"/>
    </ligand>
</feature>
<keyword evidence="2 7" id="KW-0479">Metal-binding</keyword>